<feature type="compositionally biased region" description="Acidic residues" evidence="2">
    <location>
        <begin position="491"/>
        <end position="505"/>
    </location>
</feature>
<feature type="compositionally biased region" description="Polar residues" evidence="2">
    <location>
        <begin position="28"/>
        <end position="46"/>
    </location>
</feature>
<protein>
    <recommendedName>
        <fullName evidence="3">Zn(2)-C6 fungal-type domain-containing protein</fullName>
    </recommendedName>
</protein>
<evidence type="ECO:0000313" key="4">
    <source>
        <dbReference type="EMBL" id="UJO23717.1"/>
    </source>
</evidence>
<dbReference type="Proteomes" id="UP000756132">
    <property type="component" value="Chromosome 11"/>
</dbReference>
<keyword evidence="1" id="KW-0539">Nucleus</keyword>
<feature type="region of interest" description="Disordered" evidence="2">
    <location>
        <begin position="405"/>
        <end position="535"/>
    </location>
</feature>
<feature type="domain" description="Zn(2)-C6 fungal-type" evidence="3">
    <location>
        <begin position="375"/>
        <end position="405"/>
    </location>
</feature>
<dbReference type="EMBL" id="CP090173">
    <property type="protein sequence ID" value="UJO23717.1"/>
    <property type="molecule type" value="Genomic_DNA"/>
</dbReference>
<accession>A0A9Q8PJT3</accession>
<dbReference type="SUPFAM" id="SSF57701">
    <property type="entry name" value="Zn2/Cys6 DNA-binding domain"/>
    <property type="match status" value="1"/>
</dbReference>
<feature type="compositionally biased region" description="Low complexity" evidence="2">
    <location>
        <begin position="511"/>
        <end position="521"/>
    </location>
</feature>
<dbReference type="PROSITE" id="PS50048">
    <property type="entry name" value="ZN2_CY6_FUNGAL_2"/>
    <property type="match status" value="1"/>
</dbReference>
<feature type="region of interest" description="Disordered" evidence="2">
    <location>
        <begin position="277"/>
        <end position="327"/>
    </location>
</feature>
<organism evidence="4 5">
    <name type="scientific">Passalora fulva</name>
    <name type="common">Tomato leaf mold</name>
    <name type="synonym">Cladosporium fulvum</name>
    <dbReference type="NCBI Taxonomy" id="5499"/>
    <lineage>
        <taxon>Eukaryota</taxon>
        <taxon>Fungi</taxon>
        <taxon>Dikarya</taxon>
        <taxon>Ascomycota</taxon>
        <taxon>Pezizomycotina</taxon>
        <taxon>Dothideomycetes</taxon>
        <taxon>Dothideomycetidae</taxon>
        <taxon>Mycosphaerellales</taxon>
        <taxon>Mycosphaerellaceae</taxon>
        <taxon>Fulvia</taxon>
    </lineage>
</organism>
<proteinExistence type="predicted"/>
<reference evidence="4" key="2">
    <citation type="journal article" date="2022" name="Microb. Genom.">
        <title>A chromosome-scale genome assembly of the tomato pathogen Cladosporium fulvum reveals a compartmentalized genome architecture and the presence of a dispensable chromosome.</title>
        <authorList>
            <person name="Zaccaron A.Z."/>
            <person name="Chen L.H."/>
            <person name="Samaras A."/>
            <person name="Stergiopoulos I."/>
        </authorList>
    </citation>
    <scope>NUCLEOTIDE SEQUENCE</scope>
    <source>
        <strain evidence="4">Race5_Kim</strain>
    </source>
</reference>
<evidence type="ECO:0000259" key="3">
    <source>
        <dbReference type="PROSITE" id="PS50048"/>
    </source>
</evidence>
<dbReference type="OrthoDB" id="8120565at2759"/>
<dbReference type="KEGG" id="ffu:CLAFUR5_12600"/>
<evidence type="ECO:0000256" key="1">
    <source>
        <dbReference type="ARBA" id="ARBA00023242"/>
    </source>
</evidence>
<sequence length="535" mass="59048">MSDQANYDAVNNPYRRRTFRRPPPPPRTASTNFGESTGSPTPQPNENHARIPTAEEVYGSLRDIYPTLCQNLSTATFGSVLELFPDDETRYNIVRAYTRFEQAQVTPQALALCLWCVFETLHQGQAAVSFLPHKLVQTLQRLERQYEGLPKHTGSGEALYNHIYGMLAYCTVREQAITMQELQKIFQTYNAADPILACFDDWLERSEAAQVRGNVPNKALFWKNIWSAVRGYLDFCCNRQDRPQHLLIQVMVSMTTWHATLCILEGIRDRGVDGFVTSEGASLRPPQNATQPPAPVQIQQQPAPVPPMQPSVSTGPAQEDPGQAATQSGAAYQPFLQNQQYPAGRAGVPSEPQAPFPNFEAPHPPPPNPPEAGKRCERCAEKHIRCDNERPCSNCRKVGRQADECIPRETKRRGPTKTAVQGGGKPSWAAERPDPGAGARNMGGGKPSWVAERPDPGAEARDVGEPSVGMEQFEPMGELAMPANQVPEAMGDGEVEEGGAAENDEAGGGNYNYNYPYTYGDADNDPNPRDQDYHE</sequence>
<dbReference type="Pfam" id="PF00172">
    <property type="entry name" value="Zn_clus"/>
    <property type="match status" value="1"/>
</dbReference>
<dbReference type="CDD" id="cd00067">
    <property type="entry name" value="GAL4"/>
    <property type="match status" value="1"/>
</dbReference>
<dbReference type="InterPro" id="IPR001138">
    <property type="entry name" value="Zn2Cys6_DnaBD"/>
</dbReference>
<dbReference type="GO" id="GO:0008270">
    <property type="term" value="F:zinc ion binding"/>
    <property type="evidence" value="ECO:0007669"/>
    <property type="project" value="InterPro"/>
</dbReference>
<gene>
    <name evidence="4" type="ORF">CLAFUR5_12600</name>
</gene>
<dbReference type="RefSeq" id="XP_047768083.1">
    <property type="nucleotide sequence ID" value="XM_047911748.1"/>
</dbReference>
<evidence type="ECO:0000313" key="5">
    <source>
        <dbReference type="Proteomes" id="UP000756132"/>
    </source>
</evidence>
<name>A0A9Q8PJT3_PASFU</name>
<feature type="region of interest" description="Disordered" evidence="2">
    <location>
        <begin position="1"/>
        <end position="50"/>
    </location>
</feature>
<feature type="region of interest" description="Disordered" evidence="2">
    <location>
        <begin position="342"/>
        <end position="374"/>
    </location>
</feature>
<keyword evidence="5" id="KW-1185">Reference proteome</keyword>
<evidence type="ECO:0000256" key="2">
    <source>
        <dbReference type="SAM" id="MobiDB-lite"/>
    </source>
</evidence>
<reference evidence="4" key="1">
    <citation type="submission" date="2021-12" db="EMBL/GenBank/DDBJ databases">
        <authorList>
            <person name="Zaccaron A."/>
            <person name="Stergiopoulos I."/>
        </authorList>
    </citation>
    <scope>NUCLEOTIDE SEQUENCE</scope>
    <source>
        <strain evidence="4">Race5_Kim</strain>
    </source>
</reference>
<dbReference type="Gene3D" id="4.10.240.10">
    <property type="entry name" value="Zn(2)-C6 fungal-type DNA-binding domain"/>
    <property type="match status" value="1"/>
</dbReference>
<dbReference type="AlphaFoldDB" id="A0A9Q8PJT3"/>
<feature type="compositionally biased region" description="Basic and acidic residues" evidence="2">
    <location>
        <begin position="452"/>
        <end position="464"/>
    </location>
</feature>
<dbReference type="GO" id="GO:0000981">
    <property type="term" value="F:DNA-binding transcription factor activity, RNA polymerase II-specific"/>
    <property type="evidence" value="ECO:0007669"/>
    <property type="project" value="InterPro"/>
</dbReference>
<feature type="compositionally biased region" description="Basic and acidic residues" evidence="2">
    <location>
        <begin position="526"/>
        <end position="535"/>
    </location>
</feature>
<dbReference type="GeneID" id="71992478"/>
<dbReference type="InterPro" id="IPR036864">
    <property type="entry name" value="Zn2-C6_fun-type_DNA-bd_sf"/>
</dbReference>